<feature type="coiled-coil region" evidence="1">
    <location>
        <begin position="281"/>
        <end position="333"/>
    </location>
</feature>
<gene>
    <name evidence="3" type="ORF">SAMN05421642_103370</name>
</gene>
<feature type="coiled-coil region" evidence="1">
    <location>
        <begin position="359"/>
        <end position="428"/>
    </location>
</feature>
<evidence type="ECO:0000256" key="1">
    <source>
        <dbReference type="SAM" id="Coils"/>
    </source>
</evidence>
<protein>
    <recommendedName>
        <fullName evidence="5">Tape measure protein</fullName>
    </recommendedName>
</protein>
<accession>A0A239FN42</accession>
<dbReference type="SUPFAM" id="SSF48371">
    <property type="entry name" value="ARM repeat"/>
    <property type="match status" value="1"/>
</dbReference>
<evidence type="ECO:0000256" key="2">
    <source>
        <dbReference type="SAM" id="Phobius"/>
    </source>
</evidence>
<dbReference type="OrthoDB" id="4433665at2"/>
<dbReference type="EMBL" id="FZOW01000003">
    <property type="protein sequence ID" value="SNS58038.1"/>
    <property type="molecule type" value="Genomic_DNA"/>
</dbReference>
<dbReference type="Gene3D" id="1.25.10.10">
    <property type="entry name" value="Leucine-rich Repeat Variant"/>
    <property type="match status" value="1"/>
</dbReference>
<dbReference type="Proteomes" id="UP000198327">
    <property type="component" value="Unassembled WGS sequence"/>
</dbReference>
<reference evidence="4" key="1">
    <citation type="submission" date="2017-06" db="EMBL/GenBank/DDBJ databases">
        <authorList>
            <person name="Varghese N."/>
            <person name="Submissions S."/>
        </authorList>
    </citation>
    <scope>NUCLEOTIDE SEQUENCE [LARGE SCALE GENOMIC DNA]</scope>
    <source>
        <strain evidence="4">JCM 23211</strain>
    </source>
</reference>
<evidence type="ECO:0000313" key="4">
    <source>
        <dbReference type="Proteomes" id="UP000198327"/>
    </source>
</evidence>
<evidence type="ECO:0000313" key="3">
    <source>
        <dbReference type="EMBL" id="SNS58038.1"/>
    </source>
</evidence>
<feature type="transmembrane region" description="Helical" evidence="2">
    <location>
        <begin position="207"/>
        <end position="231"/>
    </location>
</feature>
<keyword evidence="1" id="KW-0175">Coiled coil</keyword>
<keyword evidence="2" id="KW-0472">Membrane</keyword>
<dbReference type="InterPro" id="IPR016024">
    <property type="entry name" value="ARM-type_fold"/>
</dbReference>
<organism evidence="3 4">
    <name type="scientific">Rhodococcoides kyotonense</name>
    <dbReference type="NCBI Taxonomy" id="398843"/>
    <lineage>
        <taxon>Bacteria</taxon>
        <taxon>Bacillati</taxon>
        <taxon>Actinomycetota</taxon>
        <taxon>Actinomycetes</taxon>
        <taxon>Mycobacteriales</taxon>
        <taxon>Nocardiaceae</taxon>
        <taxon>Rhodococcoides</taxon>
    </lineage>
</organism>
<keyword evidence="2" id="KW-1133">Transmembrane helix</keyword>
<dbReference type="InterPro" id="IPR011989">
    <property type="entry name" value="ARM-like"/>
</dbReference>
<feature type="transmembrane region" description="Helical" evidence="2">
    <location>
        <begin position="237"/>
        <end position="256"/>
    </location>
</feature>
<sequence length="1408" mass="147404">MTQPFATAHVDAELNWGNLDEELATKVRAAALKASRAAQRELNRIKFTPNVDVSQLRRDIRMIEGLTARVNLDVSQAEIRRFVRDISVKLRDNRPVVHVNPVVDMARLRGQLRQLPDGKVKVGLYVTNAEVRRFATELRAMLSLANIQMPIGLDVRNEAAFIARINELTRDRTMNVRMNQSGGGGGLGGGGGGMGGRRSPVFRTLKIGGIATLVMAIAGAAGTALGAVGALAGGLAALGPAALAGAGTAVVGLNGIGDAFSAFSDQSASAGQDAKAQAKAIESAARGVEQAEKAVVRAKKDAKDAEDDLTRARKDALNQLEDLNLELRGAALSEKDAILSIREAQRDLATGKFDNPDERARAVLRVEEAEQRLLEVQARNKDLAEETYEANVKGVEGSDQVVDAKDRLAEANDNVKESQRDLIDAMNELAEAQSPAAGGVDKVAEALAKLSPNARDFVLAMRDLGPMWKDLRLATQDAMFADLDTVFTNLAQATLPTLKTGMVEVADAMNRGAQSFATFWSSAEAQEGLRAAFSGTATLIDSLQPGLEQLSTGFLDMARAAEPVMDKVGQGLGDLLGGIGQAFTDAFESGALTQLISTFGDIMSGLGGGLNSLLDGLIEMGNIVGPYIGPLFQAFGDAIKDMAPSLGVLGAAFTSSFTAMLPTLAEFISELADGLAPVMPVLAQLFNALAQALMPLIPPLSDIMVVVGTALADAITALAPAMGPLGESFASLITAIAPMLPMIAEVVSVMIQALAPALTKIFDALGPVIEQWLDGMKPVLEQLAPILADVAMQLGEAIADALIQLMPLLPTLIDSFSRIVLAIAPFIPQLVEIWADHLPMMIELFTWLVREVLPKVVTIFEFLAQNILPIVIDAIRWFADQFAAKITSVRNAFSDVKEFFRTTVDAIGGFFGGLADTVGSVWDAILNKIKDVVGNIGNIIKGAGDLLGKVPGMSDRARTISGVGQGLIDWANMTTTGGTGGTLKQATQISALQKQAIPRGYANGGLFHGKGGPTDDANLIRISDQEHLAYVTKAQAVSGTTLPLLDAINNGWVPSAEFLSAMVGAVPGFAGGGLVSAEQVSQFPRIAGLEGAPYVWGGIQWGDCSGAMSAIARYAAGLDPFGGRFATGTMGAELASMGAQPGLGPAGSLNFGWYNGGPYGGHTAGTLPDGTNVEMGGGRGDGQVGGPAAGADDPSFTDHAHFPPEFFVGGDRLPGQPAFSYQSPADAMAGGGYYTGGGGGGAGMVTGGGGVNLTGPSSAYYDPAMVQNATTGYSLPNTGGDLYGGYDPYSIGTGSWAERIDAANRWAADQNFGTQAEKWGYEAAGSIIGDLLSPLGLGGLAQDQVSNAYEEMMKQRAEFNSYNGGYGDNKLADTMIFQNHDERKATDEMERMLNNRTTPATVTTRNGG</sequence>
<evidence type="ECO:0008006" key="5">
    <source>
        <dbReference type="Google" id="ProtNLM"/>
    </source>
</evidence>
<keyword evidence="4" id="KW-1185">Reference proteome</keyword>
<dbReference type="RefSeq" id="WP_141136456.1">
    <property type="nucleotide sequence ID" value="NZ_FZOW01000003.1"/>
</dbReference>
<keyword evidence="2" id="KW-0812">Transmembrane</keyword>
<proteinExistence type="predicted"/>
<name>A0A239FN42_9NOCA</name>